<dbReference type="Gene3D" id="1.10.418.10">
    <property type="entry name" value="Calponin-like domain"/>
    <property type="match status" value="1"/>
</dbReference>
<reference evidence="3 4" key="1">
    <citation type="journal article" date="2020" name="G3 (Bethesda)">
        <title>Draft Genome of the Common Snapping Turtle, Chelydra serpentina, a Model for Phenotypic Plasticity in Reptiles.</title>
        <authorList>
            <person name="Das D."/>
            <person name="Singh S.K."/>
            <person name="Bierstedt J."/>
            <person name="Erickson A."/>
            <person name="Galli G.L.J."/>
            <person name="Crossley D.A. 2nd"/>
            <person name="Rhen T."/>
        </authorList>
    </citation>
    <scope>NUCLEOTIDE SEQUENCE [LARGE SCALE GENOMIC DNA]</scope>
    <source>
        <strain evidence="3">KW</strain>
    </source>
</reference>
<dbReference type="GO" id="GO:0051496">
    <property type="term" value="P:positive regulation of stress fiber assembly"/>
    <property type="evidence" value="ECO:0007669"/>
    <property type="project" value="TreeGrafter"/>
</dbReference>
<keyword evidence="4" id="KW-1185">Reference proteome</keyword>
<dbReference type="AlphaFoldDB" id="A0A8T1SNH9"/>
<feature type="region of interest" description="Disordered" evidence="1">
    <location>
        <begin position="30"/>
        <end position="61"/>
    </location>
</feature>
<gene>
    <name evidence="3" type="ORF">G0U57_004383</name>
</gene>
<feature type="non-terminal residue" evidence="3">
    <location>
        <position position="1"/>
    </location>
</feature>
<evidence type="ECO:0000256" key="1">
    <source>
        <dbReference type="SAM" id="MobiDB-lite"/>
    </source>
</evidence>
<accession>A0A8T1SNH9</accession>
<protein>
    <submittedName>
        <fullName evidence="3">LIM and calponin homology domains 1</fullName>
    </submittedName>
</protein>
<evidence type="ECO:0000313" key="4">
    <source>
        <dbReference type="Proteomes" id="UP000765507"/>
    </source>
</evidence>
<dbReference type="PANTHER" id="PTHR15551">
    <property type="entry name" value="LIM DOMAIN ONLY 7"/>
    <property type="match status" value="1"/>
</dbReference>
<dbReference type="GO" id="GO:0001725">
    <property type="term" value="C:stress fiber"/>
    <property type="evidence" value="ECO:0007669"/>
    <property type="project" value="TreeGrafter"/>
</dbReference>
<feature type="non-terminal residue" evidence="3">
    <location>
        <position position="210"/>
    </location>
</feature>
<dbReference type="PROSITE" id="PS50021">
    <property type="entry name" value="CH"/>
    <property type="match status" value="1"/>
</dbReference>
<dbReference type="Proteomes" id="UP000765507">
    <property type="component" value="Unassembled WGS sequence"/>
</dbReference>
<dbReference type="GO" id="GO:0031032">
    <property type="term" value="P:actomyosin structure organization"/>
    <property type="evidence" value="ECO:0007669"/>
    <property type="project" value="InterPro"/>
</dbReference>
<dbReference type="PANTHER" id="PTHR15551:SF3">
    <property type="entry name" value="LIM AND CALPONIN HOMOLOGY DOMAINS-CONTAINING PROTEIN 1"/>
    <property type="match status" value="1"/>
</dbReference>
<dbReference type="PRINTS" id="PR00888">
    <property type="entry name" value="SM22CALPONIN"/>
</dbReference>
<dbReference type="OrthoDB" id="15627at2759"/>
<comment type="caution">
    <text evidence="3">The sequence shown here is derived from an EMBL/GenBank/DDBJ whole genome shotgun (WGS) entry which is preliminary data.</text>
</comment>
<proteinExistence type="predicted"/>
<sequence>RPGHLHGLKQSGFIRDSLFLFLAGRSARIAGGGEGTRPAPSRAAGRGHQQRGYRRRAAASRAASCSEAGSSGLSFPSLEDLPRGSLGSSVRASCGGGTGKALQMASPGLEPEEIQPLQQHAARPEPAFAEARLWIEQVTGRSFGDKDFRSGLENGILLCELLNAIKPGLVKKINRLSTPIAGLDNTILFLRGCKELGLKETQLFDPGDLQ</sequence>
<dbReference type="GO" id="GO:0051893">
    <property type="term" value="P:regulation of focal adhesion assembly"/>
    <property type="evidence" value="ECO:0007669"/>
    <property type="project" value="TreeGrafter"/>
</dbReference>
<dbReference type="SUPFAM" id="SSF47576">
    <property type="entry name" value="Calponin-homology domain, CH-domain"/>
    <property type="match status" value="1"/>
</dbReference>
<feature type="domain" description="Calponin-homology (CH)" evidence="2">
    <location>
        <begin position="125"/>
        <end position="210"/>
    </location>
</feature>
<organism evidence="3 4">
    <name type="scientific">Chelydra serpentina</name>
    <name type="common">Snapping turtle</name>
    <name type="synonym">Testudo serpentina</name>
    <dbReference type="NCBI Taxonomy" id="8475"/>
    <lineage>
        <taxon>Eukaryota</taxon>
        <taxon>Metazoa</taxon>
        <taxon>Chordata</taxon>
        <taxon>Craniata</taxon>
        <taxon>Vertebrata</taxon>
        <taxon>Euteleostomi</taxon>
        <taxon>Archelosauria</taxon>
        <taxon>Testudinata</taxon>
        <taxon>Testudines</taxon>
        <taxon>Cryptodira</taxon>
        <taxon>Durocryptodira</taxon>
        <taxon>Americhelydia</taxon>
        <taxon>Chelydroidea</taxon>
        <taxon>Chelydridae</taxon>
        <taxon>Chelydra</taxon>
    </lineage>
</organism>
<dbReference type="InterPro" id="IPR001715">
    <property type="entry name" value="CH_dom"/>
</dbReference>
<dbReference type="InterPro" id="IPR036872">
    <property type="entry name" value="CH_dom_sf"/>
</dbReference>
<dbReference type="InterPro" id="IPR003096">
    <property type="entry name" value="SM22_calponin"/>
</dbReference>
<dbReference type="Pfam" id="PF00307">
    <property type="entry name" value="CH"/>
    <property type="match status" value="1"/>
</dbReference>
<dbReference type="InterPro" id="IPR001997">
    <property type="entry name" value="Calponin/LIMCH1"/>
</dbReference>
<dbReference type="GO" id="GO:0032034">
    <property type="term" value="F:myosin II head/neck binding"/>
    <property type="evidence" value="ECO:0007669"/>
    <property type="project" value="TreeGrafter"/>
</dbReference>
<name>A0A8T1SNH9_CHESE</name>
<dbReference type="GO" id="GO:0003779">
    <property type="term" value="F:actin binding"/>
    <property type="evidence" value="ECO:0007669"/>
    <property type="project" value="InterPro"/>
</dbReference>
<evidence type="ECO:0000313" key="3">
    <source>
        <dbReference type="EMBL" id="KAG6930084.1"/>
    </source>
</evidence>
<feature type="compositionally biased region" description="Basic residues" evidence="1">
    <location>
        <begin position="48"/>
        <end position="58"/>
    </location>
</feature>
<dbReference type="PRINTS" id="PR00889">
    <property type="entry name" value="CALPONIN"/>
</dbReference>
<dbReference type="EMBL" id="JAHGAV010000157">
    <property type="protein sequence ID" value="KAG6930084.1"/>
    <property type="molecule type" value="Genomic_DNA"/>
</dbReference>
<dbReference type="SMART" id="SM00033">
    <property type="entry name" value="CH"/>
    <property type="match status" value="1"/>
</dbReference>
<evidence type="ECO:0000259" key="2">
    <source>
        <dbReference type="PROSITE" id="PS50021"/>
    </source>
</evidence>